<evidence type="ECO:0000313" key="4">
    <source>
        <dbReference type="EnsemblPlants" id="QL11p004257:mrna"/>
    </source>
</evidence>
<dbReference type="Gene3D" id="1.25.40.550">
    <property type="entry name" value="Aar2, C-terminal domain-like"/>
    <property type="match status" value="1"/>
</dbReference>
<dbReference type="PANTHER" id="PTHR12689:SF4">
    <property type="entry name" value="PROTEIN AAR2 HOMOLOG"/>
    <property type="match status" value="1"/>
</dbReference>
<keyword evidence="5" id="KW-1185">Reference proteome</keyword>
<organism evidence="4 5">
    <name type="scientific">Quercus lobata</name>
    <name type="common">Valley oak</name>
    <dbReference type="NCBI Taxonomy" id="97700"/>
    <lineage>
        <taxon>Eukaryota</taxon>
        <taxon>Viridiplantae</taxon>
        <taxon>Streptophyta</taxon>
        <taxon>Embryophyta</taxon>
        <taxon>Tracheophyta</taxon>
        <taxon>Spermatophyta</taxon>
        <taxon>Magnoliopsida</taxon>
        <taxon>eudicotyledons</taxon>
        <taxon>Gunneridae</taxon>
        <taxon>Pentapetalae</taxon>
        <taxon>rosids</taxon>
        <taxon>fabids</taxon>
        <taxon>Fagales</taxon>
        <taxon>Fagaceae</taxon>
        <taxon>Quercus</taxon>
    </lineage>
</organism>
<name>A0A7N2MUF7_QUELO</name>
<feature type="domain" description="AAR2 C-terminal" evidence="2">
    <location>
        <begin position="115"/>
        <end position="194"/>
    </location>
</feature>
<dbReference type="Proteomes" id="UP000594261">
    <property type="component" value="Chromosome 11"/>
</dbReference>
<dbReference type="AlphaFoldDB" id="A0A7N2MUF7"/>
<dbReference type="InterPro" id="IPR033648">
    <property type="entry name" value="AAR2_C"/>
</dbReference>
<dbReference type="EMBL" id="LRBV02000011">
    <property type="status" value="NOT_ANNOTATED_CDS"/>
    <property type="molecule type" value="Genomic_DNA"/>
</dbReference>
<protein>
    <submittedName>
        <fullName evidence="4">Uncharacterized protein</fullName>
    </submittedName>
</protein>
<evidence type="ECO:0000259" key="3">
    <source>
        <dbReference type="Pfam" id="PF20981"/>
    </source>
</evidence>
<dbReference type="GO" id="GO:0000244">
    <property type="term" value="P:spliceosomal tri-snRNP complex assembly"/>
    <property type="evidence" value="ECO:0007669"/>
    <property type="project" value="TreeGrafter"/>
</dbReference>
<evidence type="ECO:0000313" key="5">
    <source>
        <dbReference type="Proteomes" id="UP000594261"/>
    </source>
</evidence>
<dbReference type="CDD" id="cd13778">
    <property type="entry name" value="Aar2_C"/>
    <property type="match status" value="1"/>
</dbReference>
<dbReference type="Gene3D" id="2.60.34.20">
    <property type="match status" value="1"/>
</dbReference>
<proteinExistence type="inferred from homology"/>
<evidence type="ECO:0000259" key="2">
    <source>
        <dbReference type="Pfam" id="PF05282"/>
    </source>
</evidence>
<reference evidence="4" key="2">
    <citation type="submission" date="2021-01" db="UniProtKB">
        <authorList>
            <consortium name="EnsemblPlants"/>
        </authorList>
    </citation>
    <scope>IDENTIFICATION</scope>
</reference>
<dbReference type="OMA" id="CHYTTIP"/>
<dbReference type="InterPro" id="IPR038516">
    <property type="entry name" value="AAR2_N_sf"/>
</dbReference>
<dbReference type="InterPro" id="IPR007946">
    <property type="entry name" value="AAR2"/>
</dbReference>
<comment type="similarity">
    <text evidence="1">Belongs to the AAR2 family.</text>
</comment>
<dbReference type="Pfam" id="PF20981">
    <property type="entry name" value="AAR2_1st"/>
    <property type="match status" value="1"/>
</dbReference>
<dbReference type="PANTHER" id="PTHR12689">
    <property type="entry name" value="A1 CISTRON SPLICING FACTOR AAR2-RELATED"/>
    <property type="match status" value="1"/>
</dbReference>
<dbReference type="Gramene" id="QL11p004257:mrna">
    <property type="protein sequence ID" value="QL11p004257:mrna"/>
    <property type="gene ID" value="QL11p004257"/>
</dbReference>
<dbReference type="InterPro" id="IPR033647">
    <property type="entry name" value="Aar2_N"/>
</dbReference>
<evidence type="ECO:0000256" key="1">
    <source>
        <dbReference type="ARBA" id="ARBA00006281"/>
    </source>
</evidence>
<dbReference type="EnsemblPlants" id="QL11p004257:mrna">
    <property type="protein sequence ID" value="QL11p004257:mrna"/>
    <property type="gene ID" value="QL11p004257"/>
</dbReference>
<feature type="domain" description="AAR2 N-terminal" evidence="3">
    <location>
        <begin position="2"/>
        <end position="66"/>
    </location>
</feature>
<dbReference type="Pfam" id="PF05282">
    <property type="entry name" value="AAR2"/>
    <property type="match status" value="1"/>
</dbReference>
<reference evidence="4 5" key="1">
    <citation type="journal article" date="2016" name="G3 (Bethesda)">
        <title>First Draft Assembly and Annotation of the Genome of a California Endemic Oak Quercus lobata Nee (Fagaceae).</title>
        <authorList>
            <person name="Sork V.L."/>
            <person name="Fitz-Gibbon S.T."/>
            <person name="Puiu D."/>
            <person name="Crepeau M."/>
            <person name="Gugger P.F."/>
            <person name="Sherman R."/>
            <person name="Stevens K."/>
            <person name="Langley C.H."/>
            <person name="Pellegrini M."/>
            <person name="Salzberg S.L."/>
        </authorList>
    </citation>
    <scope>NUCLEOTIDE SEQUENCE [LARGE SCALE GENOMIC DNA]</scope>
    <source>
        <strain evidence="4 5">cv. SW786</strain>
    </source>
</reference>
<sequence>MVIVCRWDQQQERLVKVSEEEEERYCQAIKSLEFDRQLGPCNLSQYGDWKHLSNYITKGIIERIEPIGGEITVACESGMVTNTPKTAMEKAVDEQMKSSKFLTSVDNSQSRRCYYTSIPRVIKQKGIHGQELTSLNIDKTQLLESLLIKDYGGSEDVLLGELQFAFIAFLMGQSLEGFLQRKALVNLLFGCIEAHWSLNSDTIIVRIRMA</sequence>
<dbReference type="InParanoid" id="A0A7N2MUF7"/>
<accession>A0A7N2MUF7</accession>
<dbReference type="InterPro" id="IPR038514">
    <property type="entry name" value="AAR2_C_sf"/>
</dbReference>